<feature type="transmembrane region" description="Helical" evidence="4">
    <location>
        <begin position="48"/>
        <end position="66"/>
    </location>
</feature>
<feature type="transmembrane region" description="Helical" evidence="4">
    <location>
        <begin position="72"/>
        <end position="93"/>
    </location>
</feature>
<gene>
    <name evidence="5" type="primary">mnhG</name>
    <name evidence="5" type="ORF">ACFQ2J_06480</name>
</gene>
<dbReference type="Proteomes" id="UP001596990">
    <property type="component" value="Unassembled WGS sequence"/>
</dbReference>
<protein>
    <submittedName>
        <fullName evidence="5">Monovalent cation/H(+) antiporter subunit G</fullName>
    </submittedName>
</protein>
<evidence type="ECO:0000313" key="5">
    <source>
        <dbReference type="EMBL" id="MFD1018841.1"/>
    </source>
</evidence>
<organism evidence="5 6">
    <name type="scientific">Thalassobacillus hwangdonensis</name>
    <dbReference type="NCBI Taxonomy" id="546108"/>
    <lineage>
        <taxon>Bacteria</taxon>
        <taxon>Bacillati</taxon>
        <taxon>Bacillota</taxon>
        <taxon>Bacilli</taxon>
        <taxon>Bacillales</taxon>
        <taxon>Bacillaceae</taxon>
        <taxon>Thalassobacillus</taxon>
    </lineage>
</organism>
<comment type="caution">
    <text evidence="5">The sequence shown here is derived from an EMBL/GenBank/DDBJ whole genome shotgun (WGS) entry which is preliminary data.</text>
</comment>
<reference evidence="6" key="1">
    <citation type="journal article" date="2019" name="Int. J. Syst. Evol. Microbiol.">
        <title>The Global Catalogue of Microorganisms (GCM) 10K type strain sequencing project: providing services to taxonomists for standard genome sequencing and annotation.</title>
        <authorList>
            <consortium name="The Broad Institute Genomics Platform"/>
            <consortium name="The Broad Institute Genome Sequencing Center for Infectious Disease"/>
            <person name="Wu L."/>
            <person name="Ma J."/>
        </authorList>
    </citation>
    <scope>NUCLEOTIDE SEQUENCE [LARGE SCALE GENOMIC DNA]</scope>
    <source>
        <strain evidence="6">CCUG 56607</strain>
    </source>
</reference>
<keyword evidence="3" id="KW-0813">Transport</keyword>
<dbReference type="RefSeq" id="WP_386057646.1">
    <property type="nucleotide sequence ID" value="NZ_JBHTKL010000001.1"/>
</dbReference>
<evidence type="ECO:0000313" key="6">
    <source>
        <dbReference type="Proteomes" id="UP001596990"/>
    </source>
</evidence>
<keyword evidence="4" id="KW-0812">Transmembrane</keyword>
<dbReference type="InterPro" id="IPR005133">
    <property type="entry name" value="PhaG_MnhG_YufB"/>
</dbReference>
<dbReference type="EMBL" id="JBHTKL010000001">
    <property type="protein sequence ID" value="MFD1018841.1"/>
    <property type="molecule type" value="Genomic_DNA"/>
</dbReference>
<keyword evidence="4" id="KW-0472">Membrane</keyword>
<keyword evidence="6" id="KW-1185">Reference proteome</keyword>
<proteinExistence type="inferred from homology"/>
<evidence type="ECO:0000256" key="4">
    <source>
        <dbReference type="SAM" id="Phobius"/>
    </source>
</evidence>
<sequence>MNGIWINLLIDIIVCVFLLSGTFFILSSSIGILRFPDVYMRLHATTKGATLGVAGIMIGAFLFLYLEHDIVSGKLILGLIFVLLTAPVSGHMISRAAYRSGVKLSDKSVKDDYADALKKERQRQQQNS</sequence>
<name>A0ABW3KY73_9BACI</name>
<feature type="transmembrane region" description="Helical" evidence="4">
    <location>
        <begin position="6"/>
        <end position="27"/>
    </location>
</feature>
<comment type="similarity">
    <text evidence="2">Belongs to the CPA3 antiporters (TC 2.A.63) subunit G family.</text>
</comment>
<evidence type="ECO:0000256" key="1">
    <source>
        <dbReference type="ARBA" id="ARBA00004141"/>
    </source>
</evidence>
<dbReference type="PANTHER" id="PTHR34703">
    <property type="entry name" value="ANTIPORTER SUBUNIT MNHG2-RELATED"/>
    <property type="match status" value="1"/>
</dbReference>
<evidence type="ECO:0000256" key="3">
    <source>
        <dbReference type="ARBA" id="ARBA00022449"/>
    </source>
</evidence>
<accession>A0ABW3KY73</accession>
<dbReference type="NCBIfam" id="TIGR01300">
    <property type="entry name" value="CPA3_mnhG_phaG"/>
    <property type="match status" value="1"/>
</dbReference>
<dbReference type="Pfam" id="PF03334">
    <property type="entry name" value="PhaG_MnhG_YufB"/>
    <property type="match status" value="1"/>
</dbReference>
<keyword evidence="4" id="KW-1133">Transmembrane helix</keyword>
<keyword evidence="3" id="KW-0050">Antiport</keyword>
<comment type="subcellular location">
    <subcellularLocation>
        <location evidence="1">Membrane</location>
        <topology evidence="1">Multi-pass membrane protein</topology>
    </subcellularLocation>
</comment>
<evidence type="ECO:0000256" key="2">
    <source>
        <dbReference type="ARBA" id="ARBA00008404"/>
    </source>
</evidence>
<dbReference type="NCBIfam" id="NF009314">
    <property type="entry name" value="PRK12674.1-2"/>
    <property type="match status" value="1"/>
</dbReference>
<dbReference type="PANTHER" id="PTHR34703:SF1">
    <property type="entry name" value="ANTIPORTER SUBUNIT MNHG2-RELATED"/>
    <property type="match status" value="1"/>
</dbReference>